<feature type="compositionally biased region" description="Polar residues" evidence="1">
    <location>
        <begin position="24"/>
        <end position="38"/>
    </location>
</feature>
<dbReference type="Gene3D" id="3.10.10.10">
    <property type="entry name" value="HIV Type 1 Reverse Transcriptase, subunit A, domain 1"/>
    <property type="match status" value="1"/>
</dbReference>
<dbReference type="PANTHER" id="PTHR15503:SF45">
    <property type="entry name" value="RNA-DIRECTED DNA POLYMERASE HOMOLOG"/>
    <property type="match status" value="1"/>
</dbReference>
<proteinExistence type="predicted"/>
<protein>
    <submittedName>
        <fullName evidence="3">Uncharacterized protein</fullName>
    </submittedName>
</protein>
<dbReference type="RefSeq" id="XP_040963910.1">
    <property type="nucleotide sequence ID" value="XM_041107976.1"/>
</dbReference>
<evidence type="ECO:0000313" key="2">
    <source>
        <dbReference type="Proteomes" id="UP000818029"/>
    </source>
</evidence>
<dbReference type="InterPro" id="IPR032567">
    <property type="entry name" value="RTL1-rel"/>
</dbReference>
<feature type="region of interest" description="Disordered" evidence="1">
    <location>
        <begin position="1"/>
        <end position="38"/>
    </location>
</feature>
<evidence type="ECO:0000256" key="1">
    <source>
        <dbReference type="SAM" id="MobiDB-lite"/>
    </source>
</evidence>
<dbReference type="InterPro" id="IPR021109">
    <property type="entry name" value="Peptidase_aspartic_dom_sf"/>
</dbReference>
<dbReference type="GeneID" id="121224529"/>
<dbReference type="Gene3D" id="2.40.70.10">
    <property type="entry name" value="Acid Proteases"/>
    <property type="match status" value="1"/>
</dbReference>
<name>A0ABM3BA24_GOSHI</name>
<organism evidence="2 3">
    <name type="scientific">Gossypium hirsutum</name>
    <name type="common">Upland cotton</name>
    <name type="synonym">Gossypium mexicanum</name>
    <dbReference type="NCBI Taxonomy" id="3635"/>
    <lineage>
        <taxon>Eukaryota</taxon>
        <taxon>Viridiplantae</taxon>
        <taxon>Streptophyta</taxon>
        <taxon>Embryophyta</taxon>
        <taxon>Tracheophyta</taxon>
        <taxon>Spermatophyta</taxon>
        <taxon>Magnoliopsida</taxon>
        <taxon>eudicotyledons</taxon>
        <taxon>Gunneridae</taxon>
        <taxon>Pentapetalae</taxon>
        <taxon>rosids</taxon>
        <taxon>malvids</taxon>
        <taxon>Malvales</taxon>
        <taxon>Malvaceae</taxon>
        <taxon>Malvoideae</taxon>
        <taxon>Gossypium</taxon>
    </lineage>
</organism>
<reference evidence="2" key="1">
    <citation type="journal article" date="2020" name="Nat. Genet.">
        <title>Genomic diversifications of five Gossypium allopolyploid species and their impact on cotton improvement.</title>
        <authorList>
            <person name="Chen Z.J."/>
            <person name="Sreedasyam A."/>
            <person name="Ando A."/>
            <person name="Song Q."/>
            <person name="De Santiago L.M."/>
            <person name="Hulse-Kemp A.M."/>
            <person name="Ding M."/>
            <person name="Ye W."/>
            <person name="Kirkbride R.C."/>
            <person name="Jenkins J."/>
            <person name="Plott C."/>
            <person name="Lovell J."/>
            <person name="Lin Y.M."/>
            <person name="Vaughn R."/>
            <person name="Liu B."/>
            <person name="Simpson S."/>
            <person name="Scheffler B.E."/>
            <person name="Wen L."/>
            <person name="Saski C.A."/>
            <person name="Grover C.E."/>
            <person name="Hu G."/>
            <person name="Conover J.L."/>
            <person name="Carlson J.W."/>
            <person name="Shu S."/>
            <person name="Boston L.B."/>
            <person name="Williams M."/>
            <person name="Peterson D.G."/>
            <person name="McGee K."/>
            <person name="Jones D.C."/>
            <person name="Wendel J.F."/>
            <person name="Stelly D.M."/>
            <person name="Grimwood J."/>
            <person name="Schmutz J."/>
        </authorList>
    </citation>
    <scope>NUCLEOTIDE SEQUENCE [LARGE SCALE GENOMIC DNA]</scope>
    <source>
        <strain evidence="2">cv. TM-1</strain>
    </source>
</reference>
<gene>
    <name evidence="3" type="primary">LOC121224529</name>
</gene>
<dbReference type="PANTHER" id="PTHR15503">
    <property type="entry name" value="LDOC1 RELATED"/>
    <property type="match status" value="1"/>
</dbReference>
<dbReference type="Proteomes" id="UP000818029">
    <property type="component" value="Chromosome D12"/>
</dbReference>
<keyword evidence="2" id="KW-1185">Reference proteome</keyword>
<sequence>MLRNPNVDIAENVTLEEDQKEKQMSTSQKSRHSGQNSTVETTCLGMKDIVFRSEAKAPARTYAIRGREEATAPDVIAGIFYLFDVTVDVLIDPGSTHSYICTALVMGKKLPIESTDYDIQVTNPLGQSVIINLACRNCPLKVKDCEFPVDLMLLPFREFDIILESKLDHLPVVIEFVDVFPEELLGLPPDREVEFVIDLIPGTISISISPYHMAPTERKELTAQLLELLDREFIRPSMSP</sequence>
<dbReference type="SUPFAM" id="SSF56672">
    <property type="entry name" value="DNA/RNA polymerases"/>
    <property type="match status" value="1"/>
</dbReference>
<evidence type="ECO:0000313" key="3">
    <source>
        <dbReference type="RefSeq" id="XP_040963910.1"/>
    </source>
</evidence>
<dbReference type="Pfam" id="PF08284">
    <property type="entry name" value="RVP_2"/>
    <property type="match status" value="1"/>
</dbReference>
<dbReference type="CDD" id="cd00303">
    <property type="entry name" value="retropepsin_like"/>
    <property type="match status" value="1"/>
</dbReference>
<dbReference type="InterPro" id="IPR043502">
    <property type="entry name" value="DNA/RNA_pol_sf"/>
</dbReference>
<accession>A0ABM3BA24</accession>
<reference evidence="3" key="2">
    <citation type="submission" date="2025-08" db="UniProtKB">
        <authorList>
            <consortium name="RefSeq"/>
        </authorList>
    </citation>
    <scope>IDENTIFICATION</scope>
</reference>